<dbReference type="GO" id="GO:0006334">
    <property type="term" value="P:nucleosome assembly"/>
    <property type="evidence" value="ECO:0007669"/>
    <property type="project" value="InterPro"/>
</dbReference>
<evidence type="ECO:0000313" key="5">
    <source>
        <dbReference type="Proteomes" id="UP000243723"/>
    </source>
</evidence>
<evidence type="ECO:0000313" key="4">
    <source>
        <dbReference type="EMBL" id="PSK36723.1"/>
    </source>
</evidence>
<dbReference type="InterPro" id="IPR002164">
    <property type="entry name" value="NAP_family"/>
</dbReference>
<name>A0A2P7YL70_9PEZI</name>
<proteinExistence type="inferred from homology"/>
<evidence type="ECO:0000256" key="1">
    <source>
        <dbReference type="ARBA" id="ARBA00009947"/>
    </source>
</evidence>
<reference evidence="4 5" key="1">
    <citation type="submission" date="2017-05" db="EMBL/GenBank/DDBJ databases">
        <title>Draft genome sequence of Elsinoe australis.</title>
        <authorList>
            <person name="Cheng Q."/>
        </authorList>
    </citation>
    <scope>NUCLEOTIDE SEQUENCE [LARGE SCALE GENOMIC DNA]</scope>
    <source>
        <strain evidence="4 5">NL1</strain>
    </source>
</reference>
<evidence type="ECO:0000256" key="2">
    <source>
        <dbReference type="RuleBase" id="RU003876"/>
    </source>
</evidence>
<accession>A0A2P7YL70</accession>
<keyword evidence="5" id="KW-1185">Reference proteome</keyword>
<dbReference type="SUPFAM" id="SSF143113">
    <property type="entry name" value="NAP-like"/>
    <property type="match status" value="1"/>
</dbReference>
<evidence type="ECO:0008006" key="6">
    <source>
        <dbReference type="Google" id="ProtNLM"/>
    </source>
</evidence>
<evidence type="ECO:0000256" key="3">
    <source>
        <dbReference type="SAM" id="MobiDB-lite"/>
    </source>
</evidence>
<dbReference type="Proteomes" id="UP000243723">
    <property type="component" value="Unassembled WGS sequence"/>
</dbReference>
<feature type="region of interest" description="Disordered" evidence="3">
    <location>
        <begin position="290"/>
        <end position="342"/>
    </location>
</feature>
<dbReference type="OrthoDB" id="19419at2759"/>
<sequence length="342" mass="38820">MVTSSAEEADPVTYEELADIEREFDDLDVEIIRKQYLLSKDLYAKRKTVISKIPKFWALVLEAAPPEIDRYIQPSDSEIFAECLTGITVDRFEIAADEGDANGSMTGDPRSVSITFEFSENEWFKETALEKKLWWRRANDGWTGLVSEPVRVHWKKGKDPTKGLMDGAIRLWEARKKAGDMRKRDLPEFDHMAQITETWNGDNTTFFTWFAFVSSRRWVSEEESRNAVEAEAARRKEVQTGTEKLKVDLPEDDELEGQVEAHEDGDGLATVIAEDLWPSAIRYFTQAQESADLSDGEFEEDDEDDEGQPEDGGINLRGLVAQGGEMSDVSDAHEPPRKKKKA</sequence>
<dbReference type="EMBL" id="NHZQ01000419">
    <property type="protein sequence ID" value="PSK36723.1"/>
    <property type="molecule type" value="Genomic_DNA"/>
</dbReference>
<comment type="caution">
    <text evidence="4">The sequence shown here is derived from an EMBL/GenBank/DDBJ whole genome shotgun (WGS) entry which is preliminary data.</text>
</comment>
<feature type="compositionally biased region" description="Acidic residues" evidence="3">
    <location>
        <begin position="292"/>
        <end position="309"/>
    </location>
</feature>
<dbReference type="Pfam" id="PF00956">
    <property type="entry name" value="NAP"/>
    <property type="match status" value="1"/>
</dbReference>
<dbReference type="InterPro" id="IPR037231">
    <property type="entry name" value="NAP-like_sf"/>
</dbReference>
<feature type="compositionally biased region" description="Basic and acidic residues" evidence="3">
    <location>
        <begin position="232"/>
        <end position="249"/>
    </location>
</feature>
<dbReference type="AlphaFoldDB" id="A0A2P7YL70"/>
<dbReference type="Gene3D" id="3.30.1120.90">
    <property type="entry name" value="Nucleosome assembly protein"/>
    <property type="match status" value="1"/>
</dbReference>
<protein>
    <recommendedName>
        <fullName evidence="6">Nucleosome assembly protein</fullName>
    </recommendedName>
</protein>
<dbReference type="GO" id="GO:0005634">
    <property type="term" value="C:nucleus"/>
    <property type="evidence" value="ECO:0007669"/>
    <property type="project" value="InterPro"/>
</dbReference>
<gene>
    <name evidence="4" type="ORF">B9Z65_1906</name>
</gene>
<organism evidence="4 5">
    <name type="scientific">Elsinoe australis</name>
    <dbReference type="NCBI Taxonomy" id="40998"/>
    <lineage>
        <taxon>Eukaryota</taxon>
        <taxon>Fungi</taxon>
        <taxon>Dikarya</taxon>
        <taxon>Ascomycota</taxon>
        <taxon>Pezizomycotina</taxon>
        <taxon>Dothideomycetes</taxon>
        <taxon>Dothideomycetidae</taxon>
        <taxon>Myriangiales</taxon>
        <taxon>Elsinoaceae</taxon>
        <taxon>Elsinoe</taxon>
    </lineage>
</organism>
<comment type="similarity">
    <text evidence="1 2">Belongs to the nucleosome assembly protein (NAP) family.</text>
</comment>
<feature type="region of interest" description="Disordered" evidence="3">
    <location>
        <begin position="232"/>
        <end position="253"/>
    </location>
</feature>
<dbReference type="PANTHER" id="PTHR11875">
    <property type="entry name" value="TESTIS-SPECIFIC Y-ENCODED PROTEIN"/>
    <property type="match status" value="1"/>
</dbReference>
<dbReference type="STRING" id="40998.A0A2P7YL70"/>